<comment type="similarity">
    <text evidence="16">Belongs to the MurB family.</text>
</comment>
<dbReference type="PANTHER" id="PTHR21071:SF4">
    <property type="entry name" value="UDP-N-ACETYLENOLPYRUVOYLGLUCOSAMINE REDUCTASE"/>
    <property type="match status" value="1"/>
</dbReference>
<dbReference type="InterPro" id="IPR036635">
    <property type="entry name" value="MurB_C_sf"/>
</dbReference>
<accession>A0A9D1KU07</accession>
<dbReference type="InterPro" id="IPR016166">
    <property type="entry name" value="FAD-bd_PCMH"/>
</dbReference>
<evidence type="ECO:0000256" key="16">
    <source>
        <dbReference type="HAMAP-Rule" id="MF_00037"/>
    </source>
</evidence>
<organism evidence="18 19">
    <name type="scientific">Candidatus Allocopromorpha excrementavium</name>
    <dbReference type="NCBI Taxonomy" id="2840741"/>
    <lineage>
        <taxon>Bacteria</taxon>
        <taxon>Bacillati</taxon>
        <taxon>Bacillota</taxon>
        <taxon>Clostridia</taxon>
        <taxon>Eubacteriales</taxon>
        <taxon>Eubacteriaceae</taxon>
        <taxon>Eubacteriaceae incertae sedis</taxon>
        <taxon>Candidatus Allocopromorpha</taxon>
    </lineage>
</organism>
<keyword evidence="11 16" id="KW-0573">Peptidoglycan synthesis</keyword>
<comment type="function">
    <text evidence="2 16">Cell wall formation.</text>
</comment>
<dbReference type="PROSITE" id="PS51387">
    <property type="entry name" value="FAD_PCMH"/>
    <property type="match status" value="1"/>
</dbReference>
<dbReference type="GO" id="GO:0071555">
    <property type="term" value="P:cell wall organization"/>
    <property type="evidence" value="ECO:0007669"/>
    <property type="project" value="UniProtKB-KW"/>
</dbReference>
<evidence type="ECO:0000256" key="8">
    <source>
        <dbReference type="ARBA" id="ARBA00022827"/>
    </source>
</evidence>
<dbReference type="Gene3D" id="3.30.465.10">
    <property type="match status" value="1"/>
</dbReference>
<evidence type="ECO:0000256" key="5">
    <source>
        <dbReference type="ARBA" id="ARBA00022490"/>
    </source>
</evidence>
<dbReference type="GO" id="GO:0071949">
    <property type="term" value="F:FAD binding"/>
    <property type="evidence" value="ECO:0007669"/>
    <property type="project" value="InterPro"/>
</dbReference>
<evidence type="ECO:0000256" key="13">
    <source>
        <dbReference type="ARBA" id="ARBA00023306"/>
    </source>
</evidence>
<comment type="caution">
    <text evidence="18">The sequence shown here is derived from an EMBL/GenBank/DDBJ whole genome shotgun (WGS) entry which is preliminary data.</text>
</comment>
<dbReference type="InterPro" id="IPR036318">
    <property type="entry name" value="FAD-bd_PCMH-like_sf"/>
</dbReference>
<evidence type="ECO:0000256" key="10">
    <source>
        <dbReference type="ARBA" id="ARBA00022960"/>
    </source>
</evidence>
<comment type="catalytic activity">
    <reaction evidence="15 16">
        <text>UDP-N-acetyl-alpha-D-muramate + NADP(+) = UDP-N-acetyl-3-O-(1-carboxyvinyl)-alpha-D-glucosamine + NADPH + H(+)</text>
        <dbReference type="Rhea" id="RHEA:12248"/>
        <dbReference type="ChEBI" id="CHEBI:15378"/>
        <dbReference type="ChEBI" id="CHEBI:57783"/>
        <dbReference type="ChEBI" id="CHEBI:58349"/>
        <dbReference type="ChEBI" id="CHEBI:68483"/>
        <dbReference type="ChEBI" id="CHEBI:70757"/>
        <dbReference type="EC" id="1.3.1.98"/>
    </reaction>
</comment>
<dbReference type="InterPro" id="IPR016167">
    <property type="entry name" value="FAD-bd_PCMH_sub1"/>
</dbReference>
<dbReference type="NCBIfam" id="TIGR00179">
    <property type="entry name" value="murB"/>
    <property type="match status" value="1"/>
</dbReference>
<dbReference type="NCBIfam" id="NF010480">
    <property type="entry name" value="PRK13905.1"/>
    <property type="match status" value="1"/>
</dbReference>
<keyword evidence="5 16" id="KW-0963">Cytoplasm</keyword>
<comment type="cofactor">
    <cofactor evidence="1 16">
        <name>FAD</name>
        <dbReference type="ChEBI" id="CHEBI:57692"/>
    </cofactor>
</comment>
<comment type="pathway">
    <text evidence="4 16">Cell wall biogenesis; peptidoglycan biosynthesis.</text>
</comment>
<dbReference type="SUPFAM" id="SSF56194">
    <property type="entry name" value="Uridine diphospho-N-Acetylenolpyruvylglucosamine reductase, MurB, C-terminal domain"/>
    <property type="match status" value="1"/>
</dbReference>
<name>A0A9D1KU07_9FIRM</name>
<evidence type="ECO:0000256" key="14">
    <source>
        <dbReference type="ARBA" id="ARBA00023316"/>
    </source>
</evidence>
<reference evidence="18" key="1">
    <citation type="submission" date="2020-10" db="EMBL/GenBank/DDBJ databases">
        <authorList>
            <person name="Gilroy R."/>
        </authorList>
    </citation>
    <scope>NUCLEOTIDE SEQUENCE</scope>
    <source>
        <strain evidence="18">CHK176-22527</strain>
    </source>
</reference>
<dbReference type="GO" id="GO:0009252">
    <property type="term" value="P:peptidoglycan biosynthetic process"/>
    <property type="evidence" value="ECO:0007669"/>
    <property type="project" value="UniProtKB-UniRule"/>
</dbReference>
<evidence type="ECO:0000256" key="9">
    <source>
        <dbReference type="ARBA" id="ARBA00022857"/>
    </source>
</evidence>
<evidence type="ECO:0000313" key="19">
    <source>
        <dbReference type="Proteomes" id="UP000824159"/>
    </source>
</evidence>
<dbReference type="InterPro" id="IPR003170">
    <property type="entry name" value="MurB"/>
</dbReference>
<keyword evidence="9 16" id="KW-0521">NADP</keyword>
<dbReference type="Proteomes" id="UP000824159">
    <property type="component" value="Unassembled WGS sequence"/>
</dbReference>
<evidence type="ECO:0000256" key="2">
    <source>
        <dbReference type="ARBA" id="ARBA00003921"/>
    </source>
</evidence>
<feature type="active site" evidence="16">
    <location>
        <position position="298"/>
    </location>
</feature>
<dbReference type="Gene3D" id="3.30.43.10">
    <property type="entry name" value="Uridine Diphospho-n-acetylenolpyruvylglucosamine Reductase, domain 2"/>
    <property type="match status" value="1"/>
</dbReference>
<proteinExistence type="inferred from homology"/>
<evidence type="ECO:0000259" key="17">
    <source>
        <dbReference type="PROSITE" id="PS51387"/>
    </source>
</evidence>
<dbReference type="InterPro" id="IPR011601">
    <property type="entry name" value="MurB_C"/>
</dbReference>
<dbReference type="EC" id="1.3.1.98" evidence="16"/>
<evidence type="ECO:0000256" key="11">
    <source>
        <dbReference type="ARBA" id="ARBA00022984"/>
    </source>
</evidence>
<feature type="active site" description="Proton donor" evidence="16">
    <location>
        <position position="228"/>
    </location>
</feature>
<gene>
    <name evidence="16 18" type="primary">murB</name>
    <name evidence="18" type="ORF">IAD12_03825</name>
</gene>
<evidence type="ECO:0000256" key="1">
    <source>
        <dbReference type="ARBA" id="ARBA00001974"/>
    </source>
</evidence>
<evidence type="ECO:0000256" key="15">
    <source>
        <dbReference type="ARBA" id="ARBA00048914"/>
    </source>
</evidence>
<feature type="active site" evidence="16">
    <location>
        <position position="178"/>
    </location>
</feature>
<sequence length="304" mass="33015">MNKIEIKKILDDRAGNWTVFEDVSMDKYTSFRAGGSADIFIEPDDIQALKDVLLILKEHEYPHMILGNGTNILVKDGGYRGAVIKIGKAFGNVKIDGETMTCGTGCLLSSAAKAAAENSLEGFEFASGIPGSVGGAVFMNAGAYGGEISDILQNVRLVSNDGRKDFRMDTEMMDMGYRHSVLHDTGDIAVEAVFRLRKGNKEEIYDKMTELNARRNAKQPVNYPSAGSFFKRPEGYFAGKLIQDAGLKGLSVGGAQVSELHSGFIINRGGAAASDIIQLMEIVQSRVFDEFGVKLEPEVRIIGE</sequence>
<keyword evidence="6 16" id="KW-0132">Cell division</keyword>
<dbReference type="GO" id="GO:0008360">
    <property type="term" value="P:regulation of cell shape"/>
    <property type="evidence" value="ECO:0007669"/>
    <property type="project" value="UniProtKB-KW"/>
</dbReference>
<keyword evidence="14 16" id="KW-0961">Cell wall biogenesis/degradation</keyword>
<evidence type="ECO:0000256" key="7">
    <source>
        <dbReference type="ARBA" id="ARBA00022630"/>
    </source>
</evidence>
<keyword evidence="8 16" id="KW-0274">FAD</keyword>
<evidence type="ECO:0000313" key="18">
    <source>
        <dbReference type="EMBL" id="HIT99366.1"/>
    </source>
</evidence>
<keyword evidence="7 16" id="KW-0285">Flavoprotein</keyword>
<dbReference type="AlphaFoldDB" id="A0A9D1KU07"/>
<dbReference type="EMBL" id="DVLX01000040">
    <property type="protein sequence ID" value="HIT99366.1"/>
    <property type="molecule type" value="Genomic_DNA"/>
</dbReference>
<dbReference type="HAMAP" id="MF_00037">
    <property type="entry name" value="MurB"/>
    <property type="match status" value="1"/>
</dbReference>
<reference evidence="18" key="2">
    <citation type="journal article" date="2021" name="PeerJ">
        <title>Extensive microbial diversity within the chicken gut microbiome revealed by metagenomics and culture.</title>
        <authorList>
            <person name="Gilroy R."/>
            <person name="Ravi A."/>
            <person name="Getino M."/>
            <person name="Pursley I."/>
            <person name="Horton D.L."/>
            <person name="Alikhan N.F."/>
            <person name="Baker D."/>
            <person name="Gharbi K."/>
            <person name="Hall N."/>
            <person name="Watson M."/>
            <person name="Adriaenssens E.M."/>
            <person name="Foster-Nyarko E."/>
            <person name="Jarju S."/>
            <person name="Secka A."/>
            <person name="Antonio M."/>
            <person name="Oren A."/>
            <person name="Chaudhuri R.R."/>
            <person name="La Ragione R."/>
            <person name="Hildebrand F."/>
            <person name="Pallen M.J."/>
        </authorList>
    </citation>
    <scope>NUCLEOTIDE SEQUENCE</scope>
    <source>
        <strain evidence="18">CHK176-22527</strain>
    </source>
</reference>
<dbReference type="GO" id="GO:0051301">
    <property type="term" value="P:cell division"/>
    <property type="evidence" value="ECO:0007669"/>
    <property type="project" value="UniProtKB-KW"/>
</dbReference>
<evidence type="ECO:0000256" key="12">
    <source>
        <dbReference type="ARBA" id="ARBA00023002"/>
    </source>
</evidence>
<dbReference type="InterPro" id="IPR006094">
    <property type="entry name" value="Oxid_FAD_bind_N"/>
</dbReference>
<dbReference type="Gene3D" id="3.90.78.10">
    <property type="entry name" value="UDP-N-acetylenolpyruvoylglucosamine reductase, C-terminal domain"/>
    <property type="match status" value="1"/>
</dbReference>
<dbReference type="SUPFAM" id="SSF56176">
    <property type="entry name" value="FAD-binding/transporter-associated domain-like"/>
    <property type="match status" value="1"/>
</dbReference>
<evidence type="ECO:0000256" key="3">
    <source>
        <dbReference type="ARBA" id="ARBA00004496"/>
    </source>
</evidence>
<keyword evidence="13 16" id="KW-0131">Cell cycle</keyword>
<comment type="subcellular location">
    <subcellularLocation>
        <location evidence="3 16">Cytoplasm</location>
    </subcellularLocation>
</comment>
<protein>
    <recommendedName>
        <fullName evidence="16">UDP-N-acetylenolpyruvoylglucosamine reductase</fullName>
        <ecNumber evidence="16">1.3.1.98</ecNumber>
    </recommendedName>
    <alternativeName>
        <fullName evidence="16">UDP-N-acetylmuramate dehydrogenase</fullName>
    </alternativeName>
</protein>
<dbReference type="GO" id="GO:0008762">
    <property type="term" value="F:UDP-N-acetylmuramate dehydrogenase activity"/>
    <property type="evidence" value="ECO:0007669"/>
    <property type="project" value="UniProtKB-UniRule"/>
</dbReference>
<keyword evidence="12 16" id="KW-0560">Oxidoreductase</keyword>
<dbReference type="PANTHER" id="PTHR21071">
    <property type="entry name" value="UDP-N-ACETYLENOLPYRUVOYLGLUCOSAMINE REDUCTASE"/>
    <property type="match status" value="1"/>
</dbReference>
<evidence type="ECO:0000256" key="4">
    <source>
        <dbReference type="ARBA" id="ARBA00004752"/>
    </source>
</evidence>
<keyword evidence="10 16" id="KW-0133">Cell shape</keyword>
<dbReference type="Pfam" id="PF02873">
    <property type="entry name" value="MurB_C"/>
    <property type="match status" value="1"/>
</dbReference>
<evidence type="ECO:0000256" key="6">
    <source>
        <dbReference type="ARBA" id="ARBA00022618"/>
    </source>
</evidence>
<dbReference type="Pfam" id="PF01565">
    <property type="entry name" value="FAD_binding_4"/>
    <property type="match status" value="1"/>
</dbReference>
<feature type="domain" description="FAD-binding PCMH-type" evidence="17">
    <location>
        <begin position="32"/>
        <end position="199"/>
    </location>
</feature>
<dbReference type="GO" id="GO:0005829">
    <property type="term" value="C:cytosol"/>
    <property type="evidence" value="ECO:0007669"/>
    <property type="project" value="TreeGrafter"/>
</dbReference>
<dbReference type="InterPro" id="IPR016169">
    <property type="entry name" value="FAD-bd_PCMH_sub2"/>
</dbReference>